<dbReference type="KEGG" id="sdl:Sdel_0589"/>
<keyword evidence="7" id="KW-1185">Reference proteome</keyword>
<organism evidence="6 7">
    <name type="scientific">Sulfurospirillum deleyianum (strain ATCC 51133 / DSM 6946 / 5175)</name>
    <dbReference type="NCBI Taxonomy" id="525898"/>
    <lineage>
        <taxon>Bacteria</taxon>
        <taxon>Pseudomonadati</taxon>
        <taxon>Campylobacterota</taxon>
        <taxon>Epsilonproteobacteria</taxon>
        <taxon>Campylobacterales</taxon>
        <taxon>Sulfurospirillaceae</taxon>
        <taxon>Sulfurospirillum</taxon>
    </lineage>
</organism>
<comment type="catalytic activity">
    <reaction evidence="1">
        <text>a beta-lactam + H2O = a substituted beta-amino acid</text>
        <dbReference type="Rhea" id="RHEA:20401"/>
        <dbReference type="ChEBI" id="CHEBI:15377"/>
        <dbReference type="ChEBI" id="CHEBI:35627"/>
        <dbReference type="ChEBI" id="CHEBI:140347"/>
        <dbReference type="EC" id="3.5.2.6"/>
    </reaction>
</comment>
<dbReference type="EC" id="3.5.2.6" evidence="2"/>
<dbReference type="GO" id="GO:0008800">
    <property type="term" value="F:beta-lactamase activity"/>
    <property type="evidence" value="ECO:0007669"/>
    <property type="project" value="UniProtKB-EC"/>
</dbReference>
<dbReference type="Gene3D" id="1.25.40.10">
    <property type="entry name" value="Tetratricopeptide repeat domain"/>
    <property type="match status" value="1"/>
</dbReference>
<dbReference type="RefSeq" id="WP_012856391.1">
    <property type="nucleotide sequence ID" value="NC_013512.1"/>
</dbReference>
<dbReference type="HOGENOM" id="CLU_1926497_0_0_7"/>
<evidence type="ECO:0000256" key="4">
    <source>
        <dbReference type="ARBA" id="ARBA00023251"/>
    </source>
</evidence>
<name>D1B008_SULD5</name>
<dbReference type="AlphaFoldDB" id="D1B008"/>
<evidence type="ECO:0000256" key="3">
    <source>
        <dbReference type="ARBA" id="ARBA00023157"/>
    </source>
</evidence>
<keyword evidence="4" id="KW-0046">Antibiotic resistance</keyword>
<evidence type="ECO:0000256" key="1">
    <source>
        <dbReference type="ARBA" id="ARBA00001526"/>
    </source>
</evidence>
<dbReference type="EMBL" id="CP001816">
    <property type="protein sequence ID" value="ACZ11625.1"/>
    <property type="molecule type" value="Genomic_DNA"/>
</dbReference>
<evidence type="ECO:0000256" key="5">
    <source>
        <dbReference type="SAM" id="SignalP"/>
    </source>
</evidence>
<sequence length="131" mass="14836" precursor="true">MKKVLFSTLFLLSFAHADLFREAVLAYKSGHYSDAKELFERSIKQESSMQSYFYLGKMYLYGEGLEANAALAIPYLEQAVMKGNVKAKCYLAEAYLKNHTKQDEAILLLKEGSKNSPLCQEIASTYKITLN</sequence>
<feature type="chain" id="PRO_5003021184" description="beta-lactamase" evidence="5">
    <location>
        <begin position="18"/>
        <end position="131"/>
    </location>
</feature>
<reference evidence="6 7" key="2">
    <citation type="journal article" date="2010" name="Stand. Genomic Sci.">
        <title>Complete genome sequence of Sulfurospirillum deleyianum type strain (5175).</title>
        <authorList>
            <person name="Sikorski J."/>
            <person name="Lapidus A."/>
            <person name="Copeland A."/>
            <person name="Glavina Del Rio T."/>
            <person name="Nolan M."/>
            <person name="Lucas S."/>
            <person name="Chen F."/>
            <person name="Tice H."/>
            <person name="Cheng J.F."/>
            <person name="Saunders E."/>
            <person name="Bruce D."/>
            <person name="Goodwin L."/>
            <person name="Pitluck S."/>
            <person name="Ovchinnikova G."/>
            <person name="Pati A."/>
            <person name="Ivanova N."/>
            <person name="Mavromatis K."/>
            <person name="Chen A."/>
            <person name="Palaniappan K."/>
            <person name="Chain P."/>
            <person name="Land M."/>
            <person name="Hauser L."/>
            <person name="Chang Y.J."/>
            <person name="Jeffries C.D."/>
            <person name="Brettin T."/>
            <person name="Detter J.C."/>
            <person name="Han C."/>
            <person name="Rohde M."/>
            <person name="Lang E."/>
            <person name="Spring S."/>
            <person name="Goker M."/>
            <person name="Bristow J."/>
            <person name="Eisen J.A."/>
            <person name="Markowitz V."/>
            <person name="Hugenholtz P."/>
            <person name="Kyrpides N.C."/>
            <person name="Klenk H.P."/>
        </authorList>
    </citation>
    <scope>NUCLEOTIDE SEQUENCE [LARGE SCALE GENOMIC DNA]</scope>
    <source>
        <strain evidence="7">ATCC 51133 / DSM 6946 / 5175</strain>
    </source>
</reference>
<dbReference type="InterPro" id="IPR011990">
    <property type="entry name" value="TPR-like_helical_dom_sf"/>
</dbReference>
<keyword evidence="3" id="KW-1015">Disulfide bond</keyword>
<dbReference type="InterPro" id="IPR006597">
    <property type="entry name" value="Sel1-like"/>
</dbReference>
<dbReference type="SUPFAM" id="SSF81901">
    <property type="entry name" value="HCP-like"/>
    <property type="match status" value="1"/>
</dbReference>
<dbReference type="Proteomes" id="UP000002222">
    <property type="component" value="Chromosome"/>
</dbReference>
<proteinExistence type="predicted"/>
<dbReference type="OrthoDB" id="5339802at2"/>
<keyword evidence="5" id="KW-0732">Signal</keyword>
<dbReference type="GO" id="GO:0046677">
    <property type="term" value="P:response to antibiotic"/>
    <property type="evidence" value="ECO:0007669"/>
    <property type="project" value="UniProtKB-KW"/>
</dbReference>
<dbReference type="eggNOG" id="COG0790">
    <property type="taxonomic scope" value="Bacteria"/>
</dbReference>
<protein>
    <recommendedName>
        <fullName evidence="2">beta-lactamase</fullName>
        <ecNumber evidence="2">3.5.2.6</ecNumber>
    </recommendedName>
</protein>
<feature type="signal peptide" evidence="5">
    <location>
        <begin position="1"/>
        <end position="17"/>
    </location>
</feature>
<dbReference type="SMART" id="SM00671">
    <property type="entry name" value="SEL1"/>
    <property type="match status" value="1"/>
</dbReference>
<gene>
    <name evidence="6" type="ordered locus">Sdel_0589</name>
</gene>
<evidence type="ECO:0000313" key="6">
    <source>
        <dbReference type="EMBL" id="ACZ11625.1"/>
    </source>
</evidence>
<evidence type="ECO:0000313" key="7">
    <source>
        <dbReference type="Proteomes" id="UP000002222"/>
    </source>
</evidence>
<dbReference type="STRING" id="525898.Sdel_0589"/>
<reference evidence="7" key="1">
    <citation type="submission" date="2009-11" db="EMBL/GenBank/DDBJ databases">
        <title>The complete genome of Sulfurospirillum deleyianum DSM 6946.</title>
        <authorList>
            <consortium name="US DOE Joint Genome Institute (JGI-PGF)"/>
            <person name="Lucas S."/>
            <person name="Copeland A."/>
            <person name="Lapidus A."/>
            <person name="Glavina del Rio T."/>
            <person name="Dalin E."/>
            <person name="Tice H."/>
            <person name="Bruce D."/>
            <person name="Goodwin L."/>
            <person name="Pitluck S."/>
            <person name="Kyrpides N."/>
            <person name="Mavromatis K."/>
            <person name="Ivanova N."/>
            <person name="Ovchinnikova G."/>
            <person name="Munk A.C."/>
            <person name="Lu M."/>
            <person name="Brettin T."/>
            <person name="Detter J.C."/>
            <person name="Han C."/>
            <person name="Tapia R."/>
            <person name="Larimer F."/>
            <person name="Land M."/>
            <person name="Hauser L."/>
            <person name="Markowitz V."/>
            <person name="Cheng J.F."/>
            <person name="Hugenholtz P."/>
            <person name="Woyke T."/>
            <person name="Wu D."/>
            <person name="Aumann P."/>
            <person name="Schneider S."/>
            <person name="Lang E."/>
            <person name="Spring S."/>
            <person name="Klenk H.P."/>
            <person name="Eisen J.A."/>
        </authorList>
    </citation>
    <scope>NUCLEOTIDE SEQUENCE [LARGE SCALE GENOMIC DNA]</scope>
    <source>
        <strain evidence="7">ATCC 51133 / DSM 6946 / 5175</strain>
    </source>
</reference>
<accession>D1B008</accession>
<evidence type="ECO:0000256" key="2">
    <source>
        <dbReference type="ARBA" id="ARBA00012865"/>
    </source>
</evidence>